<dbReference type="PANTHER" id="PTHR33091:SF29">
    <property type="entry name" value="SUBTILISIN INHIBITOR 1"/>
    <property type="match status" value="1"/>
</dbReference>
<evidence type="ECO:0000313" key="4">
    <source>
        <dbReference type="EMBL" id="GKV18568.1"/>
    </source>
</evidence>
<organism evidence="4 5">
    <name type="scientific">Rubroshorea leprosula</name>
    <dbReference type="NCBI Taxonomy" id="152421"/>
    <lineage>
        <taxon>Eukaryota</taxon>
        <taxon>Viridiplantae</taxon>
        <taxon>Streptophyta</taxon>
        <taxon>Embryophyta</taxon>
        <taxon>Tracheophyta</taxon>
        <taxon>Spermatophyta</taxon>
        <taxon>Magnoliopsida</taxon>
        <taxon>eudicotyledons</taxon>
        <taxon>Gunneridae</taxon>
        <taxon>Pentapetalae</taxon>
        <taxon>rosids</taxon>
        <taxon>malvids</taxon>
        <taxon>Malvales</taxon>
        <taxon>Dipterocarpaceae</taxon>
        <taxon>Rubroshorea</taxon>
    </lineage>
</organism>
<dbReference type="SUPFAM" id="SSF54654">
    <property type="entry name" value="CI-2 family of serine protease inhibitors"/>
    <property type="match status" value="1"/>
</dbReference>
<comment type="similarity">
    <text evidence="1">Belongs to the protease inhibitor I13 (potato type I serine protease inhibitor) family.</text>
</comment>
<keyword evidence="5" id="KW-1185">Reference proteome</keyword>
<comment type="caution">
    <text evidence="4">The sequence shown here is derived from an EMBL/GenBank/DDBJ whole genome shotgun (WGS) entry which is preliminary data.</text>
</comment>
<protein>
    <submittedName>
        <fullName evidence="4">Uncharacterized protein</fullName>
    </submittedName>
</protein>
<proteinExistence type="inferred from homology"/>
<evidence type="ECO:0000256" key="3">
    <source>
        <dbReference type="ARBA" id="ARBA00022900"/>
    </source>
</evidence>
<dbReference type="InterPro" id="IPR000864">
    <property type="entry name" value="Prot_inh_pot1"/>
</dbReference>
<dbReference type="PANTHER" id="PTHR33091">
    <property type="entry name" value="PROTEIN, PUTATIVE, EXPRESSED-RELATED"/>
    <property type="match status" value="1"/>
</dbReference>
<evidence type="ECO:0000313" key="5">
    <source>
        <dbReference type="Proteomes" id="UP001054252"/>
    </source>
</evidence>
<sequence>MAGVNEKYIPHWPPYPPCVNEDCDHTRFPELVGKKFDEAKAVIHRDAPYVTIIKLGPDVIGLTDFCCNRVYVRTDKQDIVVTTPEIG</sequence>
<dbReference type="InterPro" id="IPR036354">
    <property type="entry name" value="Prot_inh_pot1_sf"/>
</dbReference>
<keyword evidence="2" id="KW-0646">Protease inhibitor</keyword>
<keyword evidence="3" id="KW-0722">Serine protease inhibitor</keyword>
<evidence type="ECO:0000256" key="2">
    <source>
        <dbReference type="ARBA" id="ARBA00022690"/>
    </source>
</evidence>
<gene>
    <name evidence="4" type="ORF">SLEP1_g28928</name>
</gene>
<dbReference type="Pfam" id="PF00280">
    <property type="entry name" value="potato_inhibit"/>
    <property type="match status" value="1"/>
</dbReference>
<reference evidence="4 5" key="1">
    <citation type="journal article" date="2021" name="Commun. Biol.">
        <title>The genome of Shorea leprosula (Dipterocarpaceae) highlights the ecological relevance of drought in aseasonal tropical rainforests.</title>
        <authorList>
            <person name="Ng K.K.S."/>
            <person name="Kobayashi M.J."/>
            <person name="Fawcett J.A."/>
            <person name="Hatakeyama M."/>
            <person name="Paape T."/>
            <person name="Ng C.H."/>
            <person name="Ang C.C."/>
            <person name="Tnah L.H."/>
            <person name="Lee C.T."/>
            <person name="Nishiyama T."/>
            <person name="Sese J."/>
            <person name="O'Brien M.J."/>
            <person name="Copetti D."/>
            <person name="Mohd Noor M.I."/>
            <person name="Ong R.C."/>
            <person name="Putra M."/>
            <person name="Sireger I.Z."/>
            <person name="Indrioko S."/>
            <person name="Kosugi Y."/>
            <person name="Izuno A."/>
            <person name="Isagi Y."/>
            <person name="Lee S.L."/>
            <person name="Shimizu K.K."/>
        </authorList>
    </citation>
    <scope>NUCLEOTIDE SEQUENCE [LARGE SCALE GENOMIC DNA]</scope>
    <source>
        <strain evidence="4">214</strain>
    </source>
</reference>
<accession>A0AAV5K1C8</accession>
<evidence type="ECO:0000256" key="1">
    <source>
        <dbReference type="ARBA" id="ARBA00008210"/>
    </source>
</evidence>
<name>A0AAV5K1C8_9ROSI</name>
<dbReference type="GO" id="GO:0004867">
    <property type="term" value="F:serine-type endopeptidase inhibitor activity"/>
    <property type="evidence" value="ECO:0007669"/>
    <property type="project" value="UniProtKB-KW"/>
</dbReference>
<dbReference type="GO" id="GO:0009611">
    <property type="term" value="P:response to wounding"/>
    <property type="evidence" value="ECO:0007669"/>
    <property type="project" value="InterPro"/>
</dbReference>
<dbReference type="EMBL" id="BPVZ01000050">
    <property type="protein sequence ID" value="GKV18568.1"/>
    <property type="molecule type" value="Genomic_DNA"/>
</dbReference>
<dbReference type="Proteomes" id="UP001054252">
    <property type="component" value="Unassembled WGS sequence"/>
</dbReference>
<dbReference type="AlphaFoldDB" id="A0AAV5K1C8"/>
<dbReference type="Gene3D" id="3.30.10.10">
    <property type="entry name" value="Trypsin Inhibitor V, subunit A"/>
    <property type="match status" value="1"/>
</dbReference>